<dbReference type="Pfam" id="PF00023">
    <property type="entry name" value="Ank"/>
    <property type="match status" value="2"/>
</dbReference>
<sequence>MAEAVGLASGIAGLVTIAMQISKLSYDYMSTVKSAHETQKQYIREVTGLTDVLLRSEEAVQNIDEGNIGFSRPAGLSQRVMEDVAEELEKLCSQLRKPSPSIFWPIKEKNLRKQIEDLHRFRSIFTDFLAAQNLVVASATHRGVSRLSNHQDQKDLLEWLGSPKRTSGTVPNPLSGTGEWLLESDTYKQWAAESGPPLHWCHGPPGVGKSMLAAVILHHLNTSIESFAVLHYFFDFVNRKEQTKEAIWKDLLCQIIATGHVSVIQALTGLRKQSSGLHRSASPEDVYNALKTVCTVQQFFLVLDGPDEMENPRGLKTVLAPLVKGNCRVLITSRDIPEIRSTLDEASNAEVQADEKDLRAYLASRFEENGLEDVMEQHPHLERDILDKSQGMQVFHNNEESTSNHLVELSTVKEMRQALKVYPDHLEKAFESSLERIDAQSKSQRTLAHRVMGWIISAERKLQMAELIHGLATEEDCDELDDENLVSPKTLLKVCGGLVVIQGGSVSMVHSTVHTWLCNRYNGLYHGDIADSCLRYLTMRTFAGGVAHTAEEMDTRMETFVFLSYAALFWRKHLDETVDLKAGSVDRLLDNPGLRAAAFQASHYKNSLKSTITRTAVFETIPSGHTALHFASYWNLPEKITSLLFQGEDKNATDTQMWTPLHWACFSQSQEAVEILIAHKADTNARDSVNWTPVFWAALNGNTKTVKLLLDNGASHMARDVHDWTALRWAVASLQTDVVKALLEHHSNSLSGTHHNEQIPAPKDLSYDEARRYFTPHLPTDTKRDLIDELQGSSVDISNNRSDYDDLVAVFQEPSFNMKDLWVTGRFDPPVGNEWRTASKLNPPSGRSVDIDDSSRRKCETAASWKSRMLLSAIRDGKLLALRLLLEAGANVGAEADVQSALHTATLRKDPRFAEILIEYGADMEARNPFNFTPLQQAAFRGFEEVCEILLSKGANANAYYSFLERDRLAACHTPLMLVCGLKPESGTDELDLQARMVRTLLKYGADPNIKDGGVDGTTALHHAAMVGDLRILRLLLDAGSNPRQLDNHGRTAIHYLILGRNGAPDCSFSRCWIPGQATECLTVLTERCGLDFVNKTCNMMSHWRTNVSRFFTPLSLAVLYECWEILEALRNLGAIYETNMPLDGCLRQPLLELQVSAVELLVENGATFPSIDGCSWVDELCLFSPNHKTTSDEVGRLKRILAMLIPRGLDIKAVDEREDTLLHHAIRTGSNELVECLLDAGADPHRENRDEVDAFLLACLSQQLDLLKILLGHSKNNTFTSHWKHHLESPEILGDESLFAAVCKALVLADQIHRPLRGGTILSQAAGSDNLVFVKELLTCGADPDLGDEKGRRPLHVAAEKGHTFIIETLVNSGAAVDVLDERQWTPLHYAVYGGHPCIVDTLLMNGATVDVLDDWQWTPLHYAAFHGRTETARLLLKGGASAMTAASISIKNPNYRDMPCCLRHGYASTVTPLHLAAMAGVAETVRLILEGTVDVDTSTAAPVQNAIQDGFYRVPTLGSGFTALHLALGTWKDLTWERFMPSKEELEIISMLVNRGASVEGAANHLRVEDIAKFEEFPELWDNLRAGITVE</sequence>
<protein>
    <submittedName>
        <fullName evidence="7">NACHT nucleoside triphosphatase, P-loop containing nucleoside triphosphate hydrolase</fullName>
    </submittedName>
</protein>
<reference evidence="8" key="1">
    <citation type="journal article" date="2023" name="bioRxiv">
        <title>Complete genome of the Medicago anthracnose fungus, Colletotrichum destructivum, reveals a mini-chromosome-like region within a core chromosome.</title>
        <authorList>
            <person name="Lapalu N."/>
            <person name="Simon A."/>
            <person name="Lu A."/>
            <person name="Plaumann P.-L."/>
            <person name="Amselem J."/>
            <person name="Pigne S."/>
            <person name="Auger A."/>
            <person name="Koch C."/>
            <person name="Dallery J.-F."/>
            <person name="O'Connell R.J."/>
        </authorList>
    </citation>
    <scope>NUCLEOTIDE SEQUENCE [LARGE SCALE GENOMIC DNA]</scope>
    <source>
        <strain evidence="8">CBS 520.97</strain>
    </source>
</reference>
<dbReference type="Gene3D" id="3.40.50.300">
    <property type="entry name" value="P-loop containing nucleotide triphosphate hydrolases"/>
    <property type="match status" value="1"/>
</dbReference>
<dbReference type="InterPro" id="IPR002110">
    <property type="entry name" value="Ankyrin_rpt"/>
</dbReference>
<evidence type="ECO:0000259" key="5">
    <source>
        <dbReference type="Pfam" id="PF22939"/>
    </source>
</evidence>
<dbReference type="Gene3D" id="1.25.40.20">
    <property type="entry name" value="Ankyrin repeat-containing domain"/>
    <property type="match status" value="5"/>
</dbReference>
<feature type="repeat" description="ANK" evidence="3">
    <location>
        <begin position="1384"/>
        <end position="1416"/>
    </location>
</feature>
<dbReference type="EMBL" id="CP137305">
    <property type="protein sequence ID" value="WQF76737.1"/>
    <property type="molecule type" value="Genomic_DNA"/>
</dbReference>
<dbReference type="SUPFAM" id="SSF48403">
    <property type="entry name" value="Ankyrin repeat"/>
    <property type="match status" value="3"/>
</dbReference>
<feature type="repeat" description="ANK" evidence="3">
    <location>
        <begin position="1420"/>
        <end position="1449"/>
    </location>
</feature>
<dbReference type="InterPro" id="IPR036770">
    <property type="entry name" value="Ankyrin_rpt-contain_sf"/>
</dbReference>
<dbReference type="KEGG" id="cdet:87938254"/>
<dbReference type="InterPro" id="IPR027417">
    <property type="entry name" value="P-loop_NTPase"/>
</dbReference>
<feature type="domain" description="Nephrocystin 3-like N-terminal" evidence="6">
    <location>
        <begin position="176"/>
        <end position="334"/>
    </location>
</feature>
<dbReference type="SMART" id="SM00248">
    <property type="entry name" value="ANK"/>
    <property type="match status" value="19"/>
</dbReference>
<feature type="region of interest" description="Disordered" evidence="4">
    <location>
        <begin position="834"/>
        <end position="853"/>
    </location>
</feature>
<keyword evidence="7" id="KW-0378">Hydrolase</keyword>
<feature type="repeat" description="ANK" evidence="3">
    <location>
        <begin position="623"/>
        <end position="655"/>
    </location>
</feature>
<organism evidence="7 8">
    <name type="scientific">Colletotrichum destructivum</name>
    <dbReference type="NCBI Taxonomy" id="34406"/>
    <lineage>
        <taxon>Eukaryota</taxon>
        <taxon>Fungi</taxon>
        <taxon>Dikarya</taxon>
        <taxon>Ascomycota</taxon>
        <taxon>Pezizomycotina</taxon>
        <taxon>Sordariomycetes</taxon>
        <taxon>Hypocreomycetidae</taxon>
        <taxon>Glomerellales</taxon>
        <taxon>Glomerellaceae</taxon>
        <taxon>Colletotrichum</taxon>
        <taxon>Colletotrichum destructivum species complex</taxon>
    </lineage>
</organism>
<keyword evidence="1" id="KW-0677">Repeat</keyword>
<gene>
    <name evidence="7" type="ORF">CDEST_01751</name>
</gene>
<feature type="repeat" description="ANK" evidence="3">
    <location>
        <begin position="897"/>
        <end position="929"/>
    </location>
</feature>
<feature type="repeat" description="ANK" evidence="3">
    <location>
        <begin position="689"/>
        <end position="721"/>
    </location>
</feature>
<dbReference type="Pfam" id="PF22939">
    <property type="entry name" value="WHD_GPIID"/>
    <property type="match status" value="1"/>
</dbReference>
<evidence type="ECO:0000256" key="3">
    <source>
        <dbReference type="PROSITE-ProRule" id="PRU00023"/>
    </source>
</evidence>
<keyword evidence="2 3" id="KW-0040">ANK repeat</keyword>
<dbReference type="PANTHER" id="PTHR24123:SF33">
    <property type="entry name" value="PROTEIN HOS4"/>
    <property type="match status" value="1"/>
</dbReference>
<feature type="domain" description="GPI inositol-deacylase winged helix" evidence="5">
    <location>
        <begin position="441"/>
        <end position="519"/>
    </location>
</feature>
<evidence type="ECO:0000259" key="6">
    <source>
        <dbReference type="Pfam" id="PF24883"/>
    </source>
</evidence>
<dbReference type="PROSITE" id="PS50088">
    <property type="entry name" value="ANK_REPEAT"/>
    <property type="match status" value="12"/>
</dbReference>
<feature type="repeat" description="ANK" evidence="3">
    <location>
        <begin position="1470"/>
        <end position="1502"/>
    </location>
</feature>
<dbReference type="InterPro" id="IPR054471">
    <property type="entry name" value="GPIID_WHD"/>
</dbReference>
<proteinExistence type="predicted"/>
<dbReference type="Proteomes" id="UP001322277">
    <property type="component" value="Chromosome 1"/>
</dbReference>
<dbReference type="PANTHER" id="PTHR24123">
    <property type="entry name" value="ANKYRIN REPEAT-CONTAINING"/>
    <property type="match status" value="1"/>
</dbReference>
<evidence type="ECO:0000313" key="8">
    <source>
        <dbReference type="Proteomes" id="UP001322277"/>
    </source>
</evidence>
<dbReference type="SUPFAM" id="SSF52540">
    <property type="entry name" value="P-loop containing nucleoside triphosphate hydrolases"/>
    <property type="match status" value="1"/>
</dbReference>
<dbReference type="GeneID" id="87938254"/>
<dbReference type="RefSeq" id="XP_062773961.1">
    <property type="nucleotide sequence ID" value="XM_062917910.1"/>
</dbReference>
<dbReference type="PROSITE" id="PS50297">
    <property type="entry name" value="ANK_REP_REGION"/>
    <property type="match status" value="10"/>
</dbReference>
<dbReference type="Pfam" id="PF24883">
    <property type="entry name" value="NPHP3_N"/>
    <property type="match status" value="1"/>
</dbReference>
<dbReference type="InterPro" id="IPR056884">
    <property type="entry name" value="NPHP3-like_N"/>
</dbReference>
<name>A0AAX4I000_9PEZI</name>
<feature type="repeat" description="ANK" evidence="3">
    <location>
        <begin position="1351"/>
        <end position="1383"/>
    </location>
</feature>
<dbReference type="GO" id="GO:0016787">
    <property type="term" value="F:hydrolase activity"/>
    <property type="evidence" value="ECO:0007669"/>
    <property type="project" value="UniProtKB-KW"/>
</dbReference>
<feature type="repeat" description="ANK" evidence="3">
    <location>
        <begin position="656"/>
        <end position="688"/>
    </location>
</feature>
<feature type="repeat" description="ANK" evidence="3">
    <location>
        <begin position="1318"/>
        <end position="1350"/>
    </location>
</feature>
<feature type="repeat" description="ANK" evidence="3">
    <location>
        <begin position="1016"/>
        <end position="1048"/>
    </location>
</feature>
<evidence type="ECO:0000313" key="7">
    <source>
        <dbReference type="EMBL" id="WQF76737.1"/>
    </source>
</evidence>
<accession>A0AAX4I000</accession>
<feature type="repeat" description="ANK" evidence="3">
    <location>
        <begin position="1218"/>
        <end position="1250"/>
    </location>
</feature>
<dbReference type="Pfam" id="PF12796">
    <property type="entry name" value="Ank_2"/>
    <property type="match status" value="5"/>
</dbReference>
<feature type="repeat" description="ANK" evidence="3">
    <location>
        <begin position="930"/>
        <end position="962"/>
    </location>
</feature>
<evidence type="ECO:0000256" key="4">
    <source>
        <dbReference type="SAM" id="MobiDB-lite"/>
    </source>
</evidence>
<dbReference type="InterPro" id="IPR051165">
    <property type="entry name" value="Multifunctional_ANK_Repeat"/>
</dbReference>
<evidence type="ECO:0000256" key="1">
    <source>
        <dbReference type="ARBA" id="ARBA00022737"/>
    </source>
</evidence>
<evidence type="ECO:0000256" key="2">
    <source>
        <dbReference type="ARBA" id="ARBA00023043"/>
    </source>
</evidence>
<keyword evidence="8" id="KW-1185">Reference proteome</keyword>